<name>A0ACB8E7S0_9SAUR</name>
<organism evidence="1 2">
    <name type="scientific">Sphaerodactylus townsendi</name>
    <dbReference type="NCBI Taxonomy" id="933632"/>
    <lineage>
        <taxon>Eukaryota</taxon>
        <taxon>Metazoa</taxon>
        <taxon>Chordata</taxon>
        <taxon>Craniata</taxon>
        <taxon>Vertebrata</taxon>
        <taxon>Euteleostomi</taxon>
        <taxon>Lepidosauria</taxon>
        <taxon>Squamata</taxon>
        <taxon>Bifurcata</taxon>
        <taxon>Gekkota</taxon>
        <taxon>Sphaerodactylidae</taxon>
        <taxon>Sphaerodactylus</taxon>
    </lineage>
</organism>
<dbReference type="EMBL" id="CM037623">
    <property type="protein sequence ID" value="KAH7988056.1"/>
    <property type="molecule type" value="Genomic_DNA"/>
</dbReference>
<evidence type="ECO:0000313" key="1">
    <source>
        <dbReference type="EMBL" id="KAH7988056.1"/>
    </source>
</evidence>
<sequence length="247" mass="28184">MQKEFMEVKKFEKHRHEALLNYILSAETGIEVAQTNLAHLCEERPDVAKRYLATDCVWRYYNFSVSQNNAPSFAYLKVGDFYYYGYQKQSKDSGYILSSVCPSSTGRRCTDRLDIERTTDSSNISILQNLYERCWNHSNQESISPCMLASFYLHLRVFWRNVLPSVLIYFLGSLIISTLVIALVMRRSSALPVSQTPTLLLPEEAQAEYSSTEENTNETHSAKPEESTVTNDSEENGLSPQHLCSSS</sequence>
<comment type="caution">
    <text evidence="1">The sequence shown here is derived from an EMBL/GenBank/DDBJ whole genome shotgun (WGS) entry which is preliminary data.</text>
</comment>
<proteinExistence type="predicted"/>
<accession>A0ACB8E7S0</accession>
<gene>
    <name evidence="1" type="ORF">K3G42_005361</name>
</gene>
<reference evidence="1" key="1">
    <citation type="submission" date="2021-08" db="EMBL/GenBank/DDBJ databases">
        <title>The first chromosome-level gecko genome reveals the dynamic sex chromosomes of Neotropical dwarf geckos (Sphaerodactylidae: Sphaerodactylus).</title>
        <authorList>
            <person name="Pinto B.J."/>
            <person name="Keating S.E."/>
            <person name="Gamble T."/>
        </authorList>
    </citation>
    <scope>NUCLEOTIDE SEQUENCE</scope>
    <source>
        <strain evidence="1">TG3544</strain>
    </source>
</reference>
<keyword evidence="2" id="KW-1185">Reference proteome</keyword>
<protein>
    <submittedName>
        <fullName evidence="1">Uncharacterized protein</fullName>
    </submittedName>
</protein>
<evidence type="ECO:0000313" key="2">
    <source>
        <dbReference type="Proteomes" id="UP000827872"/>
    </source>
</evidence>
<dbReference type="Proteomes" id="UP000827872">
    <property type="component" value="Linkage Group LG10"/>
</dbReference>